<dbReference type="Gene3D" id="3.30.460.10">
    <property type="entry name" value="Beta Polymerase, domain 2"/>
    <property type="match status" value="1"/>
</dbReference>
<dbReference type="RefSeq" id="WP_106459598.1">
    <property type="nucleotide sequence ID" value="NZ_PXOH01000083.1"/>
</dbReference>
<dbReference type="SUPFAM" id="SSF81301">
    <property type="entry name" value="Nucleotidyltransferase"/>
    <property type="match status" value="1"/>
</dbReference>
<protein>
    <submittedName>
        <fullName evidence="1">Nucleotidyltransferase</fullName>
    </submittedName>
</protein>
<dbReference type="EMBL" id="PXOH01000083">
    <property type="protein sequence ID" value="PSF27682.1"/>
    <property type="molecule type" value="Genomic_DNA"/>
</dbReference>
<evidence type="ECO:0000313" key="2">
    <source>
        <dbReference type="Proteomes" id="UP000239001"/>
    </source>
</evidence>
<reference evidence="1 2" key="1">
    <citation type="submission" date="2018-03" db="EMBL/GenBank/DDBJ databases">
        <title>The ancient ancestry and fast evolution of plastids.</title>
        <authorList>
            <person name="Moore K.R."/>
            <person name="Magnabosco C."/>
            <person name="Momper L."/>
            <person name="Gold D.A."/>
            <person name="Bosak T."/>
            <person name="Fournier G.P."/>
        </authorList>
    </citation>
    <scope>NUCLEOTIDE SEQUENCE [LARGE SCALE GENOMIC DNA]</scope>
    <source>
        <strain evidence="1 2">CCALA 016</strain>
    </source>
</reference>
<name>A0A2T1LQE8_9CHRO</name>
<dbReference type="GO" id="GO:0016740">
    <property type="term" value="F:transferase activity"/>
    <property type="evidence" value="ECO:0007669"/>
    <property type="project" value="UniProtKB-KW"/>
</dbReference>
<dbReference type="CDD" id="cd05403">
    <property type="entry name" value="NT_KNTase_like"/>
    <property type="match status" value="1"/>
</dbReference>
<accession>A0A2T1LQE8</accession>
<reference evidence="1 2" key="2">
    <citation type="submission" date="2018-03" db="EMBL/GenBank/DDBJ databases">
        <authorList>
            <person name="Keele B.F."/>
        </authorList>
    </citation>
    <scope>NUCLEOTIDE SEQUENCE [LARGE SCALE GENOMIC DNA]</scope>
    <source>
        <strain evidence="1 2">CCALA 016</strain>
    </source>
</reference>
<sequence length="121" mass="13512">MSTALDLSQEQWSSYKGAKLPAIQSDHERWQRGWQVAYFLAHLLREQFGATQVAVFGSLSNREDFDIYSDLDLIVWGIHPTRFYQAVAAVTAVSNEFEVDLVDGDTPPLHLSKSLSGALAI</sequence>
<evidence type="ECO:0000313" key="1">
    <source>
        <dbReference type="EMBL" id="PSF27682.1"/>
    </source>
</evidence>
<proteinExistence type="predicted"/>
<dbReference type="AlphaFoldDB" id="A0A2T1LQE8"/>
<keyword evidence="1" id="KW-0808">Transferase</keyword>
<dbReference type="OrthoDB" id="37820at2"/>
<dbReference type="InterPro" id="IPR043519">
    <property type="entry name" value="NT_sf"/>
</dbReference>
<dbReference type="Proteomes" id="UP000239001">
    <property type="component" value="Unassembled WGS sequence"/>
</dbReference>
<keyword evidence="2" id="KW-1185">Reference proteome</keyword>
<gene>
    <name evidence="1" type="ORF">C7H19_24915</name>
</gene>
<comment type="caution">
    <text evidence="1">The sequence shown here is derived from an EMBL/GenBank/DDBJ whole genome shotgun (WGS) entry which is preliminary data.</text>
</comment>
<organism evidence="1 2">
    <name type="scientific">Aphanothece hegewaldii CCALA 016</name>
    <dbReference type="NCBI Taxonomy" id="2107694"/>
    <lineage>
        <taxon>Bacteria</taxon>
        <taxon>Bacillati</taxon>
        <taxon>Cyanobacteriota</taxon>
        <taxon>Cyanophyceae</taxon>
        <taxon>Oscillatoriophycideae</taxon>
        <taxon>Chroococcales</taxon>
        <taxon>Aphanothecaceae</taxon>
        <taxon>Aphanothece</taxon>
    </lineage>
</organism>